<dbReference type="InterPro" id="IPR020845">
    <property type="entry name" value="AMP-binding_CS"/>
</dbReference>
<dbReference type="Pfam" id="PF00501">
    <property type="entry name" value="AMP-binding"/>
    <property type="match status" value="1"/>
</dbReference>
<keyword evidence="3" id="KW-1185">Reference proteome</keyword>
<dbReference type="Gene3D" id="3.40.50.12780">
    <property type="entry name" value="N-terminal domain of ligase-like"/>
    <property type="match status" value="1"/>
</dbReference>
<proteinExistence type="predicted"/>
<dbReference type="Proteomes" id="UP000253628">
    <property type="component" value="Unassembled WGS sequence"/>
</dbReference>
<accession>A0A366HJM1</accession>
<evidence type="ECO:0000313" key="3">
    <source>
        <dbReference type="Proteomes" id="UP000253628"/>
    </source>
</evidence>
<dbReference type="SUPFAM" id="SSF56801">
    <property type="entry name" value="Acetyl-CoA synthetase-like"/>
    <property type="match status" value="1"/>
</dbReference>
<name>A0A366HJM1_9BURK</name>
<reference evidence="2 3" key="1">
    <citation type="submission" date="2018-06" db="EMBL/GenBank/DDBJ databases">
        <title>Genomic Encyclopedia of Type Strains, Phase IV (KMG-IV): sequencing the most valuable type-strain genomes for metagenomic binning, comparative biology and taxonomic classification.</title>
        <authorList>
            <person name="Goeker M."/>
        </authorList>
    </citation>
    <scope>NUCLEOTIDE SEQUENCE [LARGE SCALE GENOMIC DNA]</scope>
    <source>
        <strain evidence="2 3">DSM 25520</strain>
    </source>
</reference>
<gene>
    <name evidence="2" type="ORF">DFR37_101275</name>
</gene>
<protein>
    <submittedName>
        <fullName evidence="2">Trans-feruloyl-CoA synthase</fullName>
    </submittedName>
</protein>
<evidence type="ECO:0000259" key="1">
    <source>
        <dbReference type="Pfam" id="PF00501"/>
    </source>
</evidence>
<comment type="caution">
    <text evidence="2">The sequence shown here is derived from an EMBL/GenBank/DDBJ whole genome shotgun (WGS) entry which is preliminary data.</text>
</comment>
<dbReference type="Pfam" id="PF23562">
    <property type="entry name" value="AMP-binding_C_3"/>
    <property type="match status" value="1"/>
</dbReference>
<dbReference type="PANTHER" id="PTHR24096:SF420">
    <property type="entry name" value="LONG-CHAIN-FATTY-ACID--COA LIGASE-RELATED"/>
    <property type="match status" value="1"/>
</dbReference>
<dbReference type="CDD" id="cd05921">
    <property type="entry name" value="FCS"/>
    <property type="match status" value="1"/>
</dbReference>
<dbReference type="GO" id="GO:0016405">
    <property type="term" value="F:CoA-ligase activity"/>
    <property type="evidence" value="ECO:0007669"/>
    <property type="project" value="TreeGrafter"/>
</dbReference>
<dbReference type="OrthoDB" id="9766486at2"/>
<sequence>MASHHRYRHVALGSLPVETHPGADGVVYVKTSMPLGDYPRRLTDRLTHWAQTTPERCYIAKRDASGQWRRISYAQALQAARHIGQGLINRGLSAERPVLILSENDIEHALLSLGCQYAGIPYAPISPAYSLVSKDYDKLRHVLKVLTPGLVFVSDAGKYEAAVSSTVPDDVEYLCTHGAAASRPCTTFESLLATPITDAVDAAYQATGPDTIVKFLFTSGSTSLPKAVVNTQRMMCSNLKMIGHAWPFLETEPPILVDWLPWNHTFGGNHNLGIVLNNGGTIYIDDGKPTDQGIAETLRNLREISPTLYFNVPIGWEKIANALETDDTLLASFYRNLKIQFYSGAALAQPVWDKLHATAEKACGERIVMTTGLGMTETSPSAMFVLKESAQAGQIGVPLPGMEMKLIPNGDKTEIRYRGPNVTPGYWRAPEQTAQAFDEEGFFSSGDAVKWLDSDDPNQGFVFDGRVAEDFKLDTGTWVSVGPLRAVAAREGAPYLQDAVITGHNRREVGMLIVPNVALCRRLSGLDASAPDGEVLSSPAVVAFFQAMSDRLYAQGTGSATRIARAMILTKAPSLDLGEITDKGSINQRAVLTHRSAMVETLYTGTDAAIIRPTAK</sequence>
<dbReference type="InterPro" id="IPR000873">
    <property type="entry name" value="AMP-dep_synth/lig_dom"/>
</dbReference>
<dbReference type="InterPro" id="IPR042099">
    <property type="entry name" value="ANL_N_sf"/>
</dbReference>
<dbReference type="EMBL" id="QNRQ01000001">
    <property type="protein sequence ID" value="RBP43150.1"/>
    <property type="molecule type" value="Genomic_DNA"/>
</dbReference>
<dbReference type="PROSITE" id="PS00455">
    <property type="entry name" value="AMP_BINDING"/>
    <property type="match status" value="1"/>
</dbReference>
<dbReference type="AlphaFoldDB" id="A0A366HJM1"/>
<dbReference type="PANTHER" id="PTHR24096">
    <property type="entry name" value="LONG-CHAIN-FATTY-ACID--COA LIGASE"/>
    <property type="match status" value="1"/>
</dbReference>
<feature type="domain" description="AMP-dependent synthetase/ligase" evidence="1">
    <location>
        <begin position="47"/>
        <end position="427"/>
    </location>
</feature>
<dbReference type="RefSeq" id="WP_113931452.1">
    <property type="nucleotide sequence ID" value="NZ_JACCEU010000001.1"/>
</dbReference>
<evidence type="ECO:0000313" key="2">
    <source>
        <dbReference type="EMBL" id="RBP43150.1"/>
    </source>
</evidence>
<organism evidence="2 3">
    <name type="scientific">Eoetvoesiella caeni</name>
    <dbReference type="NCBI Taxonomy" id="645616"/>
    <lineage>
        <taxon>Bacteria</taxon>
        <taxon>Pseudomonadati</taxon>
        <taxon>Pseudomonadota</taxon>
        <taxon>Betaproteobacteria</taxon>
        <taxon>Burkholderiales</taxon>
        <taxon>Alcaligenaceae</taxon>
        <taxon>Eoetvoesiella</taxon>
    </lineage>
</organism>